<keyword evidence="6 7" id="KW-0694">RNA-binding</keyword>
<keyword evidence="4 7" id="KW-0255">Endonuclease</keyword>
<evidence type="ECO:0000313" key="10">
    <source>
        <dbReference type="EMBL" id="QLH14782.1"/>
    </source>
</evidence>
<gene>
    <name evidence="7 10" type="primary">rnpA</name>
    <name evidence="10" type="ORF">HYQ43_10810</name>
</gene>
<keyword evidence="2 7" id="KW-0819">tRNA processing</keyword>
<comment type="similarity">
    <text evidence="7">Belongs to the RnpA family.</text>
</comment>
<proteinExistence type="inferred from homology"/>
<dbReference type="InterPro" id="IPR014721">
    <property type="entry name" value="Ribsml_uS5_D2-typ_fold_subgr"/>
</dbReference>
<evidence type="ECO:0000256" key="9">
    <source>
        <dbReference type="SAM" id="MobiDB-lite"/>
    </source>
</evidence>
<dbReference type="Gene3D" id="3.30.230.10">
    <property type="match status" value="1"/>
</dbReference>
<name>A0A7H9BUB4_PARPN</name>
<protein>
    <recommendedName>
        <fullName evidence="7 8">Ribonuclease P protein component</fullName>
        <shortName evidence="7">RNase P protein</shortName>
        <shortName evidence="7">RNaseP protein</shortName>
        <ecNumber evidence="7 8">3.1.26.5</ecNumber>
    </recommendedName>
    <alternativeName>
        <fullName evidence="7">Protein C5</fullName>
    </alternativeName>
</protein>
<evidence type="ECO:0000256" key="5">
    <source>
        <dbReference type="ARBA" id="ARBA00022801"/>
    </source>
</evidence>
<dbReference type="EMBL" id="CP058690">
    <property type="protein sequence ID" value="QLH14782.1"/>
    <property type="molecule type" value="Genomic_DNA"/>
</dbReference>
<dbReference type="GO" id="GO:0042781">
    <property type="term" value="F:3'-tRNA processing endoribonuclease activity"/>
    <property type="evidence" value="ECO:0007669"/>
    <property type="project" value="TreeGrafter"/>
</dbReference>
<evidence type="ECO:0000313" key="11">
    <source>
        <dbReference type="Proteomes" id="UP000509322"/>
    </source>
</evidence>
<keyword evidence="3 7" id="KW-0540">Nuclease</keyword>
<dbReference type="AlphaFoldDB" id="A0A7H9BUB4"/>
<dbReference type="HAMAP" id="MF_00227">
    <property type="entry name" value="RNase_P"/>
    <property type="match status" value="1"/>
</dbReference>
<dbReference type="EC" id="3.1.26.5" evidence="7 8"/>
<dbReference type="InterPro" id="IPR000100">
    <property type="entry name" value="RNase_P"/>
</dbReference>
<evidence type="ECO:0000256" key="2">
    <source>
        <dbReference type="ARBA" id="ARBA00022694"/>
    </source>
</evidence>
<dbReference type="InterPro" id="IPR020568">
    <property type="entry name" value="Ribosomal_Su5_D2-typ_SF"/>
</dbReference>
<comment type="subunit">
    <text evidence="7">Consists of a catalytic RNA component (M1 or rnpB) and a protein subunit.</text>
</comment>
<accession>A0A7H9BUB4</accession>
<comment type="catalytic activity">
    <reaction evidence="7">
        <text>Endonucleolytic cleavage of RNA, removing 5'-extranucleotides from tRNA precursor.</text>
        <dbReference type="EC" id="3.1.26.5"/>
    </reaction>
</comment>
<dbReference type="NCBIfam" id="TIGR00188">
    <property type="entry name" value="rnpA"/>
    <property type="match status" value="1"/>
</dbReference>
<dbReference type="Proteomes" id="UP000509322">
    <property type="component" value="Chromosome 2"/>
</dbReference>
<dbReference type="GO" id="GO:0000049">
    <property type="term" value="F:tRNA binding"/>
    <property type="evidence" value="ECO:0007669"/>
    <property type="project" value="UniProtKB-UniRule"/>
</dbReference>
<dbReference type="SUPFAM" id="SSF54211">
    <property type="entry name" value="Ribosomal protein S5 domain 2-like"/>
    <property type="match status" value="1"/>
</dbReference>
<evidence type="ECO:0000256" key="8">
    <source>
        <dbReference type="NCBIfam" id="TIGR00188"/>
    </source>
</evidence>
<sequence>MDSTPKTAAADRTRADAMPDRAASAVSGVRLETLCKRADFLRAASARRQGTAGFLLQARRRPEDEAGQAIRVGFTCSKKLGNAVTRNRAKRRLRALAREVMPGAARPGWDYVLVGRPGATVERGFAELRADLAAALSRVHGARGEGK</sequence>
<dbReference type="Pfam" id="PF00825">
    <property type="entry name" value="Ribonuclease_P"/>
    <property type="match status" value="1"/>
</dbReference>
<comment type="function">
    <text evidence="1 7">RNaseP catalyzes the removal of the 5'-leader sequence from pre-tRNA to produce the mature 5'-terminus. It can also cleave other RNA substrates such as 4.5S RNA. The protein component plays an auxiliary but essential role in vivo by binding to the 5'-leader sequence and broadening the substrate specificity of the ribozyme.</text>
</comment>
<keyword evidence="5 7" id="KW-0378">Hydrolase</keyword>
<evidence type="ECO:0000256" key="3">
    <source>
        <dbReference type="ARBA" id="ARBA00022722"/>
    </source>
</evidence>
<reference evidence="10 11" key="1">
    <citation type="submission" date="2020-07" db="EMBL/GenBank/DDBJ databases">
        <title>The complete genome of Paracoccus pantotrophus ACCC 10489.</title>
        <authorList>
            <person name="Si Y."/>
        </authorList>
    </citation>
    <scope>NUCLEOTIDE SEQUENCE [LARGE SCALE GENOMIC DNA]</scope>
    <source>
        <strain evidence="10 11">ACCC10489</strain>
    </source>
</reference>
<dbReference type="RefSeq" id="WP_036748010.1">
    <property type="nucleotide sequence ID" value="NZ_CP038203.1"/>
</dbReference>
<dbReference type="GO" id="GO:0030677">
    <property type="term" value="C:ribonuclease P complex"/>
    <property type="evidence" value="ECO:0007669"/>
    <property type="project" value="TreeGrafter"/>
</dbReference>
<dbReference type="PROSITE" id="PS00648">
    <property type="entry name" value="RIBONUCLEASE_P"/>
    <property type="match status" value="1"/>
</dbReference>
<evidence type="ECO:0000256" key="7">
    <source>
        <dbReference type="HAMAP-Rule" id="MF_00227"/>
    </source>
</evidence>
<dbReference type="GO" id="GO:0004526">
    <property type="term" value="F:ribonuclease P activity"/>
    <property type="evidence" value="ECO:0007669"/>
    <property type="project" value="UniProtKB-UniRule"/>
</dbReference>
<feature type="compositionally biased region" description="Basic and acidic residues" evidence="9">
    <location>
        <begin position="9"/>
        <end position="19"/>
    </location>
</feature>
<evidence type="ECO:0000256" key="6">
    <source>
        <dbReference type="ARBA" id="ARBA00022884"/>
    </source>
</evidence>
<dbReference type="PANTHER" id="PTHR33992:SF1">
    <property type="entry name" value="RIBONUCLEASE P PROTEIN COMPONENT"/>
    <property type="match status" value="1"/>
</dbReference>
<dbReference type="GO" id="GO:0001682">
    <property type="term" value="P:tRNA 5'-leader removal"/>
    <property type="evidence" value="ECO:0007669"/>
    <property type="project" value="UniProtKB-UniRule"/>
</dbReference>
<evidence type="ECO:0000256" key="4">
    <source>
        <dbReference type="ARBA" id="ARBA00022759"/>
    </source>
</evidence>
<evidence type="ECO:0000256" key="1">
    <source>
        <dbReference type="ARBA" id="ARBA00002663"/>
    </source>
</evidence>
<feature type="region of interest" description="Disordered" evidence="9">
    <location>
        <begin position="1"/>
        <end position="21"/>
    </location>
</feature>
<dbReference type="PANTHER" id="PTHR33992">
    <property type="entry name" value="RIBONUCLEASE P PROTEIN COMPONENT"/>
    <property type="match status" value="1"/>
</dbReference>
<organism evidence="10 11">
    <name type="scientific">Paracoccus pantotrophus</name>
    <name type="common">Thiosphaera pantotropha</name>
    <dbReference type="NCBI Taxonomy" id="82367"/>
    <lineage>
        <taxon>Bacteria</taxon>
        <taxon>Pseudomonadati</taxon>
        <taxon>Pseudomonadota</taxon>
        <taxon>Alphaproteobacteria</taxon>
        <taxon>Rhodobacterales</taxon>
        <taxon>Paracoccaceae</taxon>
        <taxon>Paracoccus</taxon>
    </lineage>
</organism>
<dbReference type="InterPro" id="IPR020539">
    <property type="entry name" value="RNase_P_CS"/>
</dbReference>